<comment type="caution">
    <text evidence="8">The sequence shown here is derived from an EMBL/GenBank/DDBJ whole genome shotgun (WGS) entry which is preliminary data.</text>
</comment>
<sequence length="339" mass="36401">MLAGTVGRRIVWRTITGCMTYRVGGLAAEIAFFGMLAIPPLIFGLAGVVGFIARAYPVTTLETFQNEVLAFSGKFLTDDAVQQLIAPTLAEVLGGRRFDVISIGFVIALWSGSRAMSVLVDTVTIMYGMSGERSWIRQRLFAFGVYVIALLGGAVLLPLMLAGPRIVDAITPDAFTWLGDLYWPIVVVVTTAAVATLYHVAVPLRDRWFGAIPGAMFTMVVWIAGSEILRRALGFAIGSSSVFGPLSTPIALLLWLYLIAMAILIGAALNAAVASVSPELAGLTQREADRVLTSASGKTEKRRTSVSLEDDSAPPRPVEDPTRPHDLTIEHDETPTQHG</sequence>
<feature type="transmembrane region" description="Helical" evidence="7">
    <location>
        <begin position="30"/>
        <end position="53"/>
    </location>
</feature>
<feature type="compositionally biased region" description="Basic and acidic residues" evidence="6">
    <location>
        <begin position="317"/>
        <end position="339"/>
    </location>
</feature>
<keyword evidence="3 7" id="KW-0812">Transmembrane</keyword>
<evidence type="ECO:0000256" key="2">
    <source>
        <dbReference type="ARBA" id="ARBA00022475"/>
    </source>
</evidence>
<comment type="subcellular location">
    <subcellularLocation>
        <location evidence="1">Cell membrane</location>
        <topology evidence="1">Multi-pass membrane protein</topology>
    </subcellularLocation>
</comment>
<keyword evidence="4 7" id="KW-1133">Transmembrane helix</keyword>
<evidence type="ECO:0000256" key="1">
    <source>
        <dbReference type="ARBA" id="ARBA00004651"/>
    </source>
</evidence>
<dbReference type="PANTHER" id="PTHR30213">
    <property type="entry name" value="INNER MEMBRANE PROTEIN YHJD"/>
    <property type="match status" value="1"/>
</dbReference>
<dbReference type="Pfam" id="PF03631">
    <property type="entry name" value="Virul_fac_BrkB"/>
    <property type="match status" value="1"/>
</dbReference>
<evidence type="ECO:0000256" key="7">
    <source>
        <dbReference type="SAM" id="Phobius"/>
    </source>
</evidence>
<dbReference type="PANTHER" id="PTHR30213:SF0">
    <property type="entry name" value="UPF0761 MEMBRANE PROTEIN YIHY"/>
    <property type="match status" value="1"/>
</dbReference>
<proteinExistence type="predicted"/>
<reference evidence="8 9" key="1">
    <citation type="submission" date="2019-06" db="EMBL/GenBank/DDBJ databases">
        <title>Sequencing the genomes of 1000 actinobacteria strains.</title>
        <authorList>
            <person name="Klenk H.-P."/>
        </authorList>
    </citation>
    <scope>NUCLEOTIDE SEQUENCE [LARGE SCALE GENOMIC DNA]</scope>
    <source>
        <strain evidence="8 9">DSM 8251</strain>
    </source>
</reference>
<feature type="transmembrane region" description="Helical" evidence="7">
    <location>
        <begin position="208"/>
        <end position="229"/>
    </location>
</feature>
<feature type="region of interest" description="Disordered" evidence="6">
    <location>
        <begin position="291"/>
        <end position="339"/>
    </location>
</feature>
<dbReference type="GO" id="GO:0005886">
    <property type="term" value="C:plasma membrane"/>
    <property type="evidence" value="ECO:0007669"/>
    <property type="project" value="UniProtKB-SubCell"/>
</dbReference>
<keyword evidence="5 7" id="KW-0472">Membrane</keyword>
<feature type="transmembrane region" description="Helical" evidence="7">
    <location>
        <begin position="181"/>
        <end position="201"/>
    </location>
</feature>
<dbReference type="AlphaFoldDB" id="A0A542ZQF1"/>
<gene>
    <name evidence="8" type="ORF">FB460_0358</name>
</gene>
<evidence type="ECO:0000256" key="4">
    <source>
        <dbReference type="ARBA" id="ARBA00022989"/>
    </source>
</evidence>
<evidence type="ECO:0000256" key="3">
    <source>
        <dbReference type="ARBA" id="ARBA00022692"/>
    </source>
</evidence>
<organism evidence="8 9">
    <name type="scientific">Propioniferax innocua</name>
    <dbReference type="NCBI Taxonomy" id="1753"/>
    <lineage>
        <taxon>Bacteria</taxon>
        <taxon>Bacillati</taxon>
        <taxon>Actinomycetota</taxon>
        <taxon>Actinomycetes</taxon>
        <taxon>Propionibacteriales</taxon>
        <taxon>Propionibacteriaceae</taxon>
        <taxon>Propioniferax</taxon>
    </lineage>
</organism>
<accession>A0A542ZQF1</accession>
<feature type="transmembrane region" description="Helical" evidence="7">
    <location>
        <begin position="249"/>
        <end position="276"/>
    </location>
</feature>
<evidence type="ECO:0000256" key="6">
    <source>
        <dbReference type="SAM" id="MobiDB-lite"/>
    </source>
</evidence>
<dbReference type="Proteomes" id="UP000316196">
    <property type="component" value="Unassembled WGS sequence"/>
</dbReference>
<evidence type="ECO:0000256" key="5">
    <source>
        <dbReference type="ARBA" id="ARBA00023136"/>
    </source>
</evidence>
<feature type="transmembrane region" description="Helical" evidence="7">
    <location>
        <begin position="140"/>
        <end position="161"/>
    </location>
</feature>
<keyword evidence="9" id="KW-1185">Reference proteome</keyword>
<keyword evidence="2" id="KW-1003">Cell membrane</keyword>
<evidence type="ECO:0000313" key="8">
    <source>
        <dbReference type="EMBL" id="TQL62574.1"/>
    </source>
</evidence>
<name>A0A542ZQF1_9ACTN</name>
<feature type="transmembrane region" description="Helical" evidence="7">
    <location>
        <begin position="100"/>
        <end position="128"/>
    </location>
</feature>
<protein>
    <submittedName>
        <fullName evidence="8">Membrane protein</fullName>
    </submittedName>
</protein>
<dbReference type="InterPro" id="IPR017039">
    <property type="entry name" value="Virul_fac_BrkB"/>
</dbReference>
<evidence type="ECO:0000313" key="9">
    <source>
        <dbReference type="Proteomes" id="UP000316196"/>
    </source>
</evidence>
<dbReference type="EMBL" id="VFOR01000001">
    <property type="protein sequence ID" value="TQL62574.1"/>
    <property type="molecule type" value="Genomic_DNA"/>
</dbReference>